<gene>
    <name evidence="4" type="ORF">GXW98_02810</name>
</gene>
<dbReference type="Pfam" id="PF00202">
    <property type="entry name" value="Aminotran_3"/>
    <property type="match status" value="1"/>
</dbReference>
<dbReference type="PANTHER" id="PTHR43094:SF1">
    <property type="entry name" value="AMINOTRANSFERASE CLASS-III"/>
    <property type="match status" value="1"/>
</dbReference>
<evidence type="ECO:0000256" key="1">
    <source>
        <dbReference type="ARBA" id="ARBA00008954"/>
    </source>
</evidence>
<sequence>MGHEFPEDSAIWDDAVALDRAHVFHSWSAQKKIHPFEIVTGHGSTLVDAEGKEYLDFTSQLVNVNIGYQHPKVLAGIAEQSQLMCTLGPGYANLARGRAANLVAKRAPEGFSKVFFTNAGADANENAIRAARQFTGRDKIISSYRSYHGNTGAAISATGDWRRKPNDFSRGHVHIMTPYLYRSPFFAQTEDEECARALEHFEQVVRFEGPDTIAAVLLESIPGTAGVMVPPKDYFKGIREITRKYGILMITDEVMAGFGRTGEWFALDAFDYVPDLISFAKGCNSGYVPAGGVIFSDEIAHSFDERVFPGGLTYSGHPLAMASIVAAQEAMEAEDIVGNAHRVGEDVISAGLNDLKGKHEHIGDVRGKGVMWVAEMVANRTSKDMLDGETMSAIHSKAMDAGLLVDVHDNRIHVVPPCVITPEEAKRGIDILDGVLSELGL</sequence>
<dbReference type="InterPro" id="IPR049704">
    <property type="entry name" value="Aminotrans_3_PPA_site"/>
</dbReference>
<dbReference type="SUPFAM" id="SSF53383">
    <property type="entry name" value="PLP-dependent transferases"/>
    <property type="match status" value="1"/>
</dbReference>
<accession>A0A971CYC9</accession>
<dbReference type="Proteomes" id="UP000767327">
    <property type="component" value="Unassembled WGS sequence"/>
</dbReference>
<evidence type="ECO:0000256" key="3">
    <source>
        <dbReference type="RuleBase" id="RU003560"/>
    </source>
</evidence>
<reference evidence="4" key="2">
    <citation type="submission" date="2020-01" db="EMBL/GenBank/DDBJ databases">
        <authorList>
            <person name="Campanaro S."/>
        </authorList>
    </citation>
    <scope>NUCLEOTIDE SEQUENCE</scope>
    <source>
        <strain evidence="4">AS01afH2WH_6</strain>
    </source>
</reference>
<keyword evidence="4" id="KW-0808">Transferase</keyword>
<dbReference type="NCBIfam" id="NF004718">
    <property type="entry name" value="PRK06062.1"/>
    <property type="match status" value="1"/>
</dbReference>
<proteinExistence type="inferred from homology"/>
<protein>
    <submittedName>
        <fullName evidence="4">Aminotransferase class III-fold pyridoxal phosphate-dependent enzyme</fullName>
    </submittedName>
</protein>
<dbReference type="Gene3D" id="3.40.640.10">
    <property type="entry name" value="Type I PLP-dependent aspartate aminotransferase-like (Major domain)"/>
    <property type="match status" value="1"/>
</dbReference>
<organism evidence="4 5">
    <name type="scientific">Bifidobacterium crudilactis</name>
    <dbReference type="NCBI Taxonomy" id="327277"/>
    <lineage>
        <taxon>Bacteria</taxon>
        <taxon>Bacillati</taxon>
        <taxon>Actinomycetota</taxon>
        <taxon>Actinomycetes</taxon>
        <taxon>Bifidobacteriales</taxon>
        <taxon>Bifidobacteriaceae</taxon>
        <taxon>Bifidobacterium</taxon>
    </lineage>
</organism>
<dbReference type="InterPro" id="IPR005814">
    <property type="entry name" value="Aminotrans_3"/>
</dbReference>
<dbReference type="InterPro" id="IPR015422">
    <property type="entry name" value="PyrdxlP-dep_Trfase_small"/>
</dbReference>
<dbReference type="GO" id="GO:0005829">
    <property type="term" value="C:cytosol"/>
    <property type="evidence" value="ECO:0007669"/>
    <property type="project" value="TreeGrafter"/>
</dbReference>
<keyword evidence="2 3" id="KW-0663">Pyridoxal phosphate</keyword>
<dbReference type="InterPro" id="IPR015421">
    <property type="entry name" value="PyrdxlP-dep_Trfase_major"/>
</dbReference>
<reference evidence="4" key="1">
    <citation type="journal article" date="2020" name="Biotechnol. Biofuels">
        <title>New insights from the biogas microbiome by comprehensive genome-resolved metagenomics of nearly 1600 species originating from multiple anaerobic digesters.</title>
        <authorList>
            <person name="Campanaro S."/>
            <person name="Treu L."/>
            <person name="Rodriguez-R L.M."/>
            <person name="Kovalovszki A."/>
            <person name="Ziels R.M."/>
            <person name="Maus I."/>
            <person name="Zhu X."/>
            <person name="Kougias P.G."/>
            <person name="Basile A."/>
            <person name="Luo G."/>
            <person name="Schluter A."/>
            <person name="Konstantinidis K.T."/>
            <person name="Angelidaki I."/>
        </authorList>
    </citation>
    <scope>NUCLEOTIDE SEQUENCE</scope>
    <source>
        <strain evidence="4">AS01afH2WH_6</strain>
    </source>
</reference>
<name>A0A971CYC9_9BIFI</name>
<dbReference type="GO" id="GO:0030170">
    <property type="term" value="F:pyridoxal phosphate binding"/>
    <property type="evidence" value="ECO:0007669"/>
    <property type="project" value="InterPro"/>
</dbReference>
<dbReference type="AlphaFoldDB" id="A0A971CYC9"/>
<dbReference type="RefSeq" id="WP_273172894.1">
    <property type="nucleotide sequence ID" value="NZ_JAAXZR010000012.1"/>
</dbReference>
<keyword evidence="4" id="KW-0032">Aminotransferase</keyword>
<dbReference type="PANTHER" id="PTHR43094">
    <property type="entry name" value="AMINOTRANSFERASE"/>
    <property type="match status" value="1"/>
</dbReference>
<evidence type="ECO:0000313" key="4">
    <source>
        <dbReference type="EMBL" id="NLT79203.1"/>
    </source>
</evidence>
<evidence type="ECO:0000313" key="5">
    <source>
        <dbReference type="Proteomes" id="UP000767327"/>
    </source>
</evidence>
<dbReference type="GO" id="GO:0008483">
    <property type="term" value="F:transaminase activity"/>
    <property type="evidence" value="ECO:0007669"/>
    <property type="project" value="UniProtKB-KW"/>
</dbReference>
<dbReference type="Gene3D" id="3.90.1150.10">
    <property type="entry name" value="Aspartate Aminotransferase, domain 1"/>
    <property type="match status" value="1"/>
</dbReference>
<dbReference type="PROSITE" id="PS00600">
    <property type="entry name" value="AA_TRANSFER_CLASS_3"/>
    <property type="match status" value="1"/>
</dbReference>
<comment type="similarity">
    <text evidence="1 3">Belongs to the class-III pyridoxal-phosphate-dependent aminotransferase family.</text>
</comment>
<dbReference type="CDD" id="cd00610">
    <property type="entry name" value="OAT_like"/>
    <property type="match status" value="1"/>
</dbReference>
<comment type="caution">
    <text evidence="4">The sequence shown here is derived from an EMBL/GenBank/DDBJ whole genome shotgun (WGS) entry which is preliminary data.</text>
</comment>
<evidence type="ECO:0000256" key="2">
    <source>
        <dbReference type="ARBA" id="ARBA00022898"/>
    </source>
</evidence>
<dbReference type="InterPro" id="IPR015424">
    <property type="entry name" value="PyrdxlP-dep_Trfase"/>
</dbReference>
<dbReference type="PIRSF" id="PIRSF000521">
    <property type="entry name" value="Transaminase_4ab_Lys_Orn"/>
    <property type="match status" value="1"/>
</dbReference>
<dbReference type="EMBL" id="JAAXZR010000012">
    <property type="protein sequence ID" value="NLT79203.1"/>
    <property type="molecule type" value="Genomic_DNA"/>
</dbReference>